<organism evidence="1 2">
    <name type="scientific">Leeia speluncae</name>
    <dbReference type="NCBI Taxonomy" id="2884804"/>
    <lineage>
        <taxon>Bacteria</taxon>
        <taxon>Pseudomonadati</taxon>
        <taxon>Pseudomonadota</taxon>
        <taxon>Betaproteobacteria</taxon>
        <taxon>Neisseriales</taxon>
        <taxon>Leeiaceae</taxon>
        <taxon>Leeia</taxon>
    </lineage>
</organism>
<gene>
    <name evidence="1" type="ORF">LIN78_08745</name>
</gene>
<proteinExistence type="predicted"/>
<sequence>MRWLAYLGWAGIVGLVAFAAYYYQSEQNALAHQESISCEPTKACLWSYPKSVKLKFTSPPSGATPFLVEIIAPTKQAITLRFDMEGMAMGPAAYKVQEMAAGHYVAKVILPACIQGRSDWRGTIALSGQLYVFKFTAKM</sequence>
<dbReference type="RefSeq" id="WP_227180414.1">
    <property type="nucleotide sequence ID" value="NZ_JAJBZT010000004.1"/>
</dbReference>
<accession>A0ABS8D616</accession>
<evidence type="ECO:0000313" key="2">
    <source>
        <dbReference type="Proteomes" id="UP001165395"/>
    </source>
</evidence>
<dbReference type="Proteomes" id="UP001165395">
    <property type="component" value="Unassembled WGS sequence"/>
</dbReference>
<reference evidence="1" key="1">
    <citation type="submission" date="2021-10" db="EMBL/GenBank/DDBJ databases">
        <title>The complete genome sequence of Leeia sp. TBRC 13508.</title>
        <authorList>
            <person name="Charoenyingcharoen P."/>
            <person name="Yukphan P."/>
        </authorList>
    </citation>
    <scope>NUCLEOTIDE SEQUENCE</scope>
    <source>
        <strain evidence="1">TBRC 13508</strain>
    </source>
</reference>
<comment type="caution">
    <text evidence="1">The sequence shown here is derived from an EMBL/GenBank/DDBJ whole genome shotgun (WGS) entry which is preliminary data.</text>
</comment>
<dbReference type="EMBL" id="JAJBZT010000004">
    <property type="protein sequence ID" value="MCB6183635.1"/>
    <property type="molecule type" value="Genomic_DNA"/>
</dbReference>
<protein>
    <recommendedName>
        <fullName evidence="3">YtkA-like domain-containing protein</fullName>
    </recommendedName>
</protein>
<evidence type="ECO:0000313" key="1">
    <source>
        <dbReference type="EMBL" id="MCB6183635.1"/>
    </source>
</evidence>
<evidence type="ECO:0008006" key="3">
    <source>
        <dbReference type="Google" id="ProtNLM"/>
    </source>
</evidence>
<name>A0ABS8D616_9NEIS</name>
<keyword evidence="2" id="KW-1185">Reference proteome</keyword>